<dbReference type="SUPFAM" id="SSF88713">
    <property type="entry name" value="Glycoside hydrolase/deacetylase"/>
    <property type="match status" value="1"/>
</dbReference>
<dbReference type="Gene3D" id="3.20.20.370">
    <property type="entry name" value="Glycoside hydrolase/deacetylase"/>
    <property type="match status" value="1"/>
</dbReference>
<dbReference type="Proteomes" id="UP000247476">
    <property type="component" value="Unassembled WGS sequence"/>
</dbReference>
<keyword evidence="1" id="KW-1133">Transmembrane helix</keyword>
<sequence length="431" mass="49374">MTMKERLVMTFVLLVVVYTIVPWVATRIFAIGVYRKGKHAGNRIALTFDDGPDPAYTPMLLDLLKKHDAKATFFVLGSKAEKHPELIARMHREGHQIGIHNYRHQSNWFMSPWSVLRKQADRTAGIVASITGERPTYYRPPWGILNMLDLFLLKSYTVVLWSVMPKDWRSRIGSEKLKARMMERIKDGSVVLLHDSGETFGADRDAPAHMIAALDEVLAGMRQRGLAPVRVDELLENVPGRRLGFAKRTLVAVWMVWEKCFVALFRLKPVDSGNPLFKLRVREYQGKRAIELADGESIRKGDLVAELHLDNYTLFRLGLDSRSTVQLATQLIRRTRMLMPELCRLLLTDPQYRDVKGLYGITMIHRGSKQLGFTVVDLPEGLFASLTRTYLRILLYIIHPQGKERLKEKSELLEPKIVAISKNELKTRYIA</sequence>
<proteinExistence type="predicted"/>
<dbReference type="GO" id="GO:0016810">
    <property type="term" value="F:hydrolase activity, acting on carbon-nitrogen (but not peptide) bonds"/>
    <property type="evidence" value="ECO:0007669"/>
    <property type="project" value="InterPro"/>
</dbReference>
<feature type="domain" description="NodB homology" evidence="2">
    <location>
        <begin position="42"/>
        <end position="229"/>
    </location>
</feature>
<evidence type="ECO:0000256" key="1">
    <source>
        <dbReference type="SAM" id="Phobius"/>
    </source>
</evidence>
<dbReference type="InterPro" id="IPR054467">
    <property type="entry name" value="YkoP-like_dom"/>
</dbReference>
<evidence type="ECO:0000313" key="4">
    <source>
        <dbReference type="Proteomes" id="UP000247476"/>
    </source>
</evidence>
<gene>
    <name evidence="3" type="ORF">DLM86_09425</name>
</gene>
<dbReference type="AlphaFoldDB" id="A0A2V5KLK1"/>
<keyword evidence="1" id="KW-0812">Transmembrane</keyword>
<keyword evidence="1" id="KW-0472">Membrane</keyword>
<comment type="caution">
    <text evidence="3">The sequence shown here is derived from an EMBL/GenBank/DDBJ whole genome shotgun (WGS) entry which is preliminary data.</text>
</comment>
<dbReference type="Pfam" id="PF22790">
    <property type="entry name" value="YkoP"/>
    <property type="match status" value="1"/>
</dbReference>
<dbReference type="OrthoDB" id="2649545at2"/>
<dbReference type="PANTHER" id="PTHR10587">
    <property type="entry name" value="GLYCOSYL TRANSFERASE-RELATED"/>
    <property type="match status" value="1"/>
</dbReference>
<dbReference type="PROSITE" id="PS51677">
    <property type="entry name" value="NODB"/>
    <property type="match status" value="1"/>
</dbReference>
<dbReference type="CDD" id="cd10959">
    <property type="entry name" value="CE4_NodB_like_3"/>
    <property type="match status" value="1"/>
</dbReference>
<dbReference type="InterPro" id="IPR011330">
    <property type="entry name" value="Glyco_hydro/deAcase_b/a-brl"/>
</dbReference>
<evidence type="ECO:0000313" key="3">
    <source>
        <dbReference type="EMBL" id="PYI55920.1"/>
    </source>
</evidence>
<dbReference type="EMBL" id="QJVJ01000003">
    <property type="protein sequence ID" value="PYI55920.1"/>
    <property type="molecule type" value="Genomic_DNA"/>
</dbReference>
<organism evidence="3 4">
    <name type="scientific">Paenibacillus flagellatus</name>
    <dbReference type="NCBI Taxonomy" id="2211139"/>
    <lineage>
        <taxon>Bacteria</taxon>
        <taxon>Bacillati</taxon>
        <taxon>Bacillota</taxon>
        <taxon>Bacilli</taxon>
        <taxon>Bacillales</taxon>
        <taxon>Paenibacillaceae</taxon>
        <taxon>Paenibacillus</taxon>
    </lineage>
</organism>
<keyword evidence="4" id="KW-1185">Reference proteome</keyword>
<name>A0A2V5KLK1_9BACL</name>
<protein>
    <submittedName>
        <fullName evidence="3">Polysaccharide deacetylase family protein</fullName>
    </submittedName>
</protein>
<dbReference type="GO" id="GO:0005975">
    <property type="term" value="P:carbohydrate metabolic process"/>
    <property type="evidence" value="ECO:0007669"/>
    <property type="project" value="InterPro"/>
</dbReference>
<feature type="transmembrane region" description="Helical" evidence="1">
    <location>
        <begin position="7"/>
        <end position="25"/>
    </location>
</feature>
<dbReference type="InterPro" id="IPR050248">
    <property type="entry name" value="Polysacc_deacetylase_ArnD"/>
</dbReference>
<reference evidence="3 4" key="1">
    <citation type="submission" date="2018-05" db="EMBL/GenBank/DDBJ databases">
        <title>Paenibacillus flagellatus sp. nov., isolated from selenium mineral soil.</title>
        <authorList>
            <person name="Dai X."/>
        </authorList>
    </citation>
    <scope>NUCLEOTIDE SEQUENCE [LARGE SCALE GENOMIC DNA]</scope>
    <source>
        <strain evidence="3 4">DXL2</strain>
    </source>
</reference>
<dbReference type="PANTHER" id="PTHR10587:SF137">
    <property type="entry name" value="4-DEOXY-4-FORMAMIDO-L-ARABINOSE-PHOSPHOUNDECAPRENOL DEFORMYLASE ARND-RELATED"/>
    <property type="match status" value="1"/>
</dbReference>
<dbReference type="Pfam" id="PF01522">
    <property type="entry name" value="Polysacc_deac_1"/>
    <property type="match status" value="1"/>
</dbReference>
<evidence type="ECO:0000259" key="2">
    <source>
        <dbReference type="PROSITE" id="PS51677"/>
    </source>
</evidence>
<dbReference type="InterPro" id="IPR002509">
    <property type="entry name" value="NODB_dom"/>
</dbReference>
<accession>A0A2V5KLK1</accession>